<organism evidence="1 2">
    <name type="scientific">Engystomops pustulosus</name>
    <name type="common">Tungara frog</name>
    <name type="synonym">Physalaemus pustulosus</name>
    <dbReference type="NCBI Taxonomy" id="76066"/>
    <lineage>
        <taxon>Eukaryota</taxon>
        <taxon>Metazoa</taxon>
        <taxon>Chordata</taxon>
        <taxon>Craniata</taxon>
        <taxon>Vertebrata</taxon>
        <taxon>Euteleostomi</taxon>
        <taxon>Amphibia</taxon>
        <taxon>Batrachia</taxon>
        <taxon>Anura</taxon>
        <taxon>Neobatrachia</taxon>
        <taxon>Hyloidea</taxon>
        <taxon>Leptodactylidae</taxon>
        <taxon>Leiuperinae</taxon>
        <taxon>Engystomops</taxon>
    </lineage>
</organism>
<accession>A0AAV7BDW4</accession>
<evidence type="ECO:0000313" key="2">
    <source>
        <dbReference type="Proteomes" id="UP000824782"/>
    </source>
</evidence>
<dbReference type="Proteomes" id="UP000824782">
    <property type="component" value="Unassembled WGS sequence"/>
</dbReference>
<proteinExistence type="predicted"/>
<comment type="caution">
    <text evidence="1">The sequence shown here is derived from an EMBL/GenBank/DDBJ whole genome shotgun (WGS) entry which is preliminary data.</text>
</comment>
<protein>
    <submittedName>
        <fullName evidence="1">Uncharacterized protein</fullName>
    </submittedName>
</protein>
<reference evidence="1" key="1">
    <citation type="thesis" date="2020" institute="ProQuest LLC" country="789 East Eisenhower Parkway, Ann Arbor, MI, USA">
        <title>Comparative Genomics and Chromosome Evolution.</title>
        <authorList>
            <person name="Mudd A.B."/>
        </authorList>
    </citation>
    <scope>NUCLEOTIDE SEQUENCE</scope>
    <source>
        <strain evidence="1">237g6f4</strain>
        <tissue evidence="1">Blood</tissue>
    </source>
</reference>
<name>A0AAV7BDW4_ENGPU</name>
<evidence type="ECO:0000313" key="1">
    <source>
        <dbReference type="EMBL" id="KAG8570587.1"/>
    </source>
</evidence>
<keyword evidence="2" id="KW-1185">Reference proteome</keyword>
<sequence>MDPWGNVPIYNPVCRSLLVRREIQPFPFIGRFFIVSFHLWKQGIILW</sequence>
<dbReference type="AlphaFoldDB" id="A0AAV7BDW4"/>
<gene>
    <name evidence="1" type="ORF">GDO81_011336</name>
</gene>
<dbReference type="EMBL" id="WNYA01000005">
    <property type="protein sequence ID" value="KAG8570587.1"/>
    <property type="molecule type" value="Genomic_DNA"/>
</dbReference>